<evidence type="ECO:0000256" key="3">
    <source>
        <dbReference type="SAM" id="SignalP"/>
    </source>
</evidence>
<name>A0AAV1CIN5_OLDCO</name>
<feature type="signal peptide" evidence="3">
    <location>
        <begin position="1"/>
        <end position="31"/>
    </location>
</feature>
<organism evidence="4 5">
    <name type="scientific">Oldenlandia corymbosa var. corymbosa</name>
    <dbReference type="NCBI Taxonomy" id="529605"/>
    <lineage>
        <taxon>Eukaryota</taxon>
        <taxon>Viridiplantae</taxon>
        <taxon>Streptophyta</taxon>
        <taxon>Embryophyta</taxon>
        <taxon>Tracheophyta</taxon>
        <taxon>Spermatophyta</taxon>
        <taxon>Magnoliopsida</taxon>
        <taxon>eudicotyledons</taxon>
        <taxon>Gunneridae</taxon>
        <taxon>Pentapetalae</taxon>
        <taxon>asterids</taxon>
        <taxon>lamiids</taxon>
        <taxon>Gentianales</taxon>
        <taxon>Rubiaceae</taxon>
        <taxon>Rubioideae</taxon>
        <taxon>Spermacoceae</taxon>
        <taxon>Hedyotis-Oldenlandia complex</taxon>
        <taxon>Oldenlandia</taxon>
    </lineage>
</organism>
<gene>
    <name evidence="4" type="ORF">OLC1_LOCUS5646</name>
</gene>
<sequence>MATKISTKTRFPHGAVFLIIFLLLLQPHVSCSRKLLPASADPHSSADPPTDNNGLQQKSCKFDKMFNLGDASSDTGNRVRENQSEIPCSSFPYGITLGRPTGRCSNGLLMIDYFARAFGLPYLNPYEADWEVFDNGVNFAVAGATALPVETLQAKGLPSHKGNTDYWLGTIGIQSLHIATKSSLSVQIERMSTYFNKTCKTRAACKEYLQNSVFFVGNIGETDFNFAFFGLGGSEFVGLTREIVKSIMEGVRAVIRFGATKVIVPGRFPIGCLPMSLNYHNPAEDSPSFYDSNQCLKGYNSWAAHHNEILKVAIEDLKREHPDVTIVYADYYNAYLSLLTNAEKLGFENKFSASCRSGDRFNFSFDKTCGKAESCSNPESYISWDGFTTTQQANKFMVDYLLDSIMPQLNCSS</sequence>
<evidence type="ECO:0000313" key="5">
    <source>
        <dbReference type="Proteomes" id="UP001161247"/>
    </source>
</evidence>
<dbReference type="Pfam" id="PF00657">
    <property type="entry name" value="Lipase_GDSL"/>
    <property type="match status" value="1"/>
</dbReference>
<accession>A0AAV1CIN5</accession>
<dbReference type="InterPro" id="IPR001087">
    <property type="entry name" value="GDSL"/>
</dbReference>
<evidence type="ECO:0000256" key="2">
    <source>
        <dbReference type="ARBA" id="ARBA00023180"/>
    </source>
</evidence>
<dbReference type="EMBL" id="OX459119">
    <property type="protein sequence ID" value="CAI9094494.1"/>
    <property type="molecule type" value="Genomic_DNA"/>
</dbReference>
<dbReference type="Proteomes" id="UP001161247">
    <property type="component" value="Chromosome 2"/>
</dbReference>
<dbReference type="Gene3D" id="3.40.50.1110">
    <property type="entry name" value="SGNH hydrolase"/>
    <property type="match status" value="1"/>
</dbReference>
<proteinExistence type="inferred from homology"/>
<keyword evidence="2" id="KW-0325">Glycoprotein</keyword>
<dbReference type="PANTHER" id="PTHR22835:SF517">
    <property type="entry name" value="GDSL-LIKE LIPASE_ACYLHYDROLASE FAMILY PROTEIN, EXPRESSED"/>
    <property type="match status" value="1"/>
</dbReference>
<evidence type="ECO:0000313" key="4">
    <source>
        <dbReference type="EMBL" id="CAI9094494.1"/>
    </source>
</evidence>
<dbReference type="AlphaFoldDB" id="A0AAV1CIN5"/>
<protein>
    <submittedName>
        <fullName evidence="4">OLC1v1030243C1</fullName>
    </submittedName>
</protein>
<dbReference type="GO" id="GO:0016788">
    <property type="term" value="F:hydrolase activity, acting on ester bonds"/>
    <property type="evidence" value="ECO:0007669"/>
    <property type="project" value="InterPro"/>
</dbReference>
<reference evidence="4" key="1">
    <citation type="submission" date="2023-03" db="EMBL/GenBank/DDBJ databases">
        <authorList>
            <person name="Julca I."/>
        </authorList>
    </citation>
    <scope>NUCLEOTIDE SEQUENCE</scope>
</reference>
<dbReference type="PANTHER" id="PTHR22835">
    <property type="entry name" value="ZINC FINGER FYVE DOMAIN CONTAINING PROTEIN"/>
    <property type="match status" value="1"/>
</dbReference>
<comment type="similarity">
    <text evidence="1">Belongs to the 'GDSL' lipolytic enzyme family.</text>
</comment>
<feature type="chain" id="PRO_5043550153" evidence="3">
    <location>
        <begin position="32"/>
        <end position="413"/>
    </location>
</feature>
<keyword evidence="3" id="KW-0732">Signal</keyword>
<keyword evidence="5" id="KW-1185">Reference proteome</keyword>
<evidence type="ECO:0000256" key="1">
    <source>
        <dbReference type="ARBA" id="ARBA00008668"/>
    </source>
</evidence>
<dbReference type="InterPro" id="IPR036514">
    <property type="entry name" value="SGNH_hydro_sf"/>
</dbReference>